<evidence type="ECO:0000256" key="7">
    <source>
        <dbReference type="SAM" id="Coils"/>
    </source>
</evidence>
<feature type="compositionally biased region" description="Basic residues" evidence="8">
    <location>
        <begin position="154"/>
        <end position="168"/>
    </location>
</feature>
<dbReference type="InterPro" id="IPR012921">
    <property type="entry name" value="SPOC_C"/>
</dbReference>
<feature type="compositionally biased region" description="Basic residues" evidence="8">
    <location>
        <begin position="192"/>
        <end position="206"/>
    </location>
</feature>
<evidence type="ECO:0000259" key="9">
    <source>
        <dbReference type="PROSITE" id="PS50102"/>
    </source>
</evidence>
<keyword evidence="3" id="KW-0597">Phosphoprotein</keyword>
<dbReference type="PROSITE" id="PS50102">
    <property type="entry name" value="RRM"/>
    <property type="match status" value="1"/>
</dbReference>
<dbReference type="SMART" id="SM00360">
    <property type="entry name" value="RRM"/>
    <property type="match status" value="1"/>
</dbReference>
<keyword evidence="4 6" id="KW-0694">RNA-binding</keyword>
<keyword evidence="5" id="KW-0539">Nucleus</keyword>
<dbReference type="Proteomes" id="UP000078046">
    <property type="component" value="Unassembled WGS sequence"/>
</dbReference>
<evidence type="ECO:0000313" key="11">
    <source>
        <dbReference type="EMBL" id="OAF66780.1"/>
    </source>
</evidence>
<dbReference type="SUPFAM" id="SSF54928">
    <property type="entry name" value="RNA-binding domain, RBD"/>
    <property type="match status" value="2"/>
</dbReference>
<dbReference type="Gene3D" id="2.40.290.10">
    <property type="match status" value="1"/>
</dbReference>
<feature type="compositionally biased region" description="Low complexity" evidence="8">
    <location>
        <begin position="241"/>
        <end position="252"/>
    </location>
</feature>
<feature type="compositionally biased region" description="Basic and acidic residues" evidence="8">
    <location>
        <begin position="207"/>
        <end position="219"/>
    </location>
</feature>
<dbReference type="Pfam" id="PF00076">
    <property type="entry name" value="RRM_1"/>
    <property type="match status" value="1"/>
</dbReference>
<evidence type="ECO:0000256" key="5">
    <source>
        <dbReference type="ARBA" id="ARBA00023242"/>
    </source>
</evidence>
<dbReference type="InterPro" id="IPR010912">
    <property type="entry name" value="SPOC_met"/>
</dbReference>
<evidence type="ECO:0000256" key="2">
    <source>
        <dbReference type="ARBA" id="ARBA00005387"/>
    </source>
</evidence>
<feature type="region of interest" description="Disordered" evidence="8">
    <location>
        <begin position="139"/>
        <end position="326"/>
    </location>
</feature>
<dbReference type="InterPro" id="IPR035979">
    <property type="entry name" value="RBD_domain_sf"/>
</dbReference>
<feature type="domain" description="RRM" evidence="9">
    <location>
        <begin position="448"/>
        <end position="521"/>
    </location>
</feature>
<evidence type="ECO:0000256" key="4">
    <source>
        <dbReference type="ARBA" id="ARBA00022884"/>
    </source>
</evidence>
<dbReference type="EMBL" id="LWCA01000832">
    <property type="protein sequence ID" value="OAF66780.1"/>
    <property type="molecule type" value="Genomic_DNA"/>
</dbReference>
<gene>
    <name evidence="11" type="ORF">A3Q56_05510</name>
</gene>
<feature type="compositionally biased region" description="Low complexity" evidence="8">
    <location>
        <begin position="172"/>
        <end position="188"/>
    </location>
</feature>
<name>A0A177AY44_9BILA</name>
<feature type="domain" description="SPOC" evidence="10">
    <location>
        <begin position="1478"/>
        <end position="1644"/>
    </location>
</feature>
<proteinExistence type="inferred from homology"/>
<evidence type="ECO:0000259" key="10">
    <source>
        <dbReference type="PROSITE" id="PS50917"/>
    </source>
</evidence>
<dbReference type="OrthoDB" id="6407164at2759"/>
<reference evidence="11 12" key="1">
    <citation type="submission" date="2016-04" db="EMBL/GenBank/DDBJ databases">
        <title>The genome of Intoshia linei affirms orthonectids as highly simplified spiralians.</title>
        <authorList>
            <person name="Mikhailov K.V."/>
            <person name="Slusarev G.S."/>
            <person name="Nikitin M.A."/>
            <person name="Logacheva M.D."/>
            <person name="Penin A."/>
            <person name="Aleoshin V."/>
            <person name="Panchin Y.V."/>
        </authorList>
    </citation>
    <scope>NUCLEOTIDE SEQUENCE [LARGE SCALE GENOMIC DNA]</scope>
    <source>
        <strain evidence="11">Intl2013</strain>
        <tissue evidence="11">Whole animal</tissue>
    </source>
</reference>
<dbReference type="SUPFAM" id="SSF100939">
    <property type="entry name" value="SPOC domain-like"/>
    <property type="match status" value="1"/>
</dbReference>
<dbReference type="Gene3D" id="3.30.70.330">
    <property type="match status" value="1"/>
</dbReference>
<sequence>MDKETRNLRVICNWRNIDAAKLTSLLSKFGLIFKIRITSNFFKPKSVPFSAIVTFEQINSAINAKNTGIMLDDSVLKLSFCSIDNELISNRHKTKINLIKRKICTSDKCFQDGETSISDLIPDKIKNKKFIKNLTSDAFTSSSGQLSSSSASSHKSRRKNRLSKRYRKSSSSDHSYSYSDSTVTSNSYKASTTKHKNRRHNSNPKRYKYEYTKKKESYKRNYTNDYYSRSKKVDKKADNTSSSSDNNRWASSTENLQNTKLHSKRVENSNSSVSNDEKNKYTHSHRSRRATSSVSISSHDSSKKVNSRRYSHSSKQHDCHYRNNSKKNTRYSNYYGSYEKEVFIISELVNYHYRDLENHLYSKLSKYLSKQDFTIYGHSDRRSVHIKCYTDEISKMKNALIYKKIFNERVLFTHQPYNSKYLYKKERHHTQDYRKIVPVTEYHSRASKTIYIGNISKNSNFQDLRTLCETFGEVVDFHIKQKMVAYVFVQFTEITTAVNAINKLNGTMFDTNRLTVSFAKSTESVCIWLGNLPTSTKESDFPSNVLSCCYHVLIDNVSFKSLLFYHNLDDAANAIGCLVGTTIRSHKIHVDYASSECQLSFLSKMKRNGEIKYSESTSSKLNLILNLKTRVKSPVKHKYPLNVSERKKRTCRSSESTRSTMKNSDIEEYENNEKFTLKDFCKKIKMRKIEASPNNDIIDLKKMGSELSSPITNTCKNTDSENMKPLTDVESTSSKPNKEKTEVDILEQKKVDILKELSMLETKDVEPVKPKSKEISKSSDNDVKYKMNDKILQSNLDVSSVETLSQCQNDLASNEKECTVKPKNAVSEDDCINKFNFHEKIDQFDKAITALNNENCDKNTCRVMNTNIDKLTQTFNERFSIFNDQRVKINSFLHDINNNEFKYNGANKNKYKLGLQNCNNANDLKNLLNSFRSEKRGSENFKYVGLNGKILKGDEKIMNRHNVIVDGLCFTVHSLYKKLEYIDIFSGVRDKYLKEFDPRYKEIIHSLKEEKIIIDKEYAVSTAEKFQSTCKPRANENINYDDSNDSDDKIPQNSDANKAFKSKFDEKLNSKYNKFNNNNANHDVKHGKFTCMYDSIKRRSVKSNQKDYKFEKSLDKLKNLREQNKKMKDINVSDGSDSTLENVCNNRYDIEKENFQTELNNQEQSLVSVCEEHSEPETISNCTDLNSDSSFKRIKSPIYDRKLLTLPLNSSILENIDDFSEVTSIIAEENPKSLPLTNSNSNILVEDCTPIIYLKQIVTQIDTIKLTPDGKNKFKDNKKNQITSKNTNDEENDSGVLILNNSNTLSSNSSTINFTNVVKYNHLIHNTKLTESLNTNIQVSLSSREQRERSKSCDLLESEKFNSFIFSQLSTSKSLTDLIGVDQTKFIKPFNNKVDFNTKDQNCDSEYFNYNNMPDFLKWNLTESQSKNTHYLQKLNETAKSIISDDTIPMYGRLCTCNLSNVFNEITEKTFCEQVFKINKIISPYQFVWKGIFQLKSWLFVFQMHYISGNTNILKKFLPKLKEDETENKIFKITQRMKLNNDQYHSIEAKLKDENEYTMLLAMPSGKNIRQVALQNMHIKQHLTSYLSSKNSAGLVTLNLENNVELYMFPQTNQINETLTKYFNKCDLLDPFSYHLILIFVHVLMCGVKYQKNYTYHNDAGQNNCIFSFFGINHP</sequence>
<dbReference type="Pfam" id="PF07744">
    <property type="entry name" value="SPOC"/>
    <property type="match status" value="1"/>
</dbReference>
<feature type="compositionally biased region" description="Basic and acidic residues" evidence="8">
    <location>
        <begin position="1269"/>
        <end position="1279"/>
    </location>
</feature>
<dbReference type="CDD" id="cd21543">
    <property type="entry name" value="SPOC_SHARP"/>
    <property type="match status" value="1"/>
</dbReference>
<dbReference type="PANTHER" id="PTHR23189">
    <property type="entry name" value="RNA RECOGNITION MOTIF-CONTAINING"/>
    <property type="match status" value="1"/>
</dbReference>
<feature type="compositionally biased region" description="Low complexity" evidence="8">
    <location>
        <begin position="141"/>
        <end position="153"/>
    </location>
</feature>
<dbReference type="PROSITE" id="PS50917">
    <property type="entry name" value="SPOC"/>
    <property type="match status" value="1"/>
</dbReference>
<dbReference type="InterPro" id="IPR016194">
    <property type="entry name" value="SPOC-like_C_dom_sf"/>
</dbReference>
<organism evidence="11 12">
    <name type="scientific">Intoshia linei</name>
    <dbReference type="NCBI Taxonomy" id="1819745"/>
    <lineage>
        <taxon>Eukaryota</taxon>
        <taxon>Metazoa</taxon>
        <taxon>Spiralia</taxon>
        <taxon>Lophotrochozoa</taxon>
        <taxon>Mesozoa</taxon>
        <taxon>Orthonectida</taxon>
        <taxon>Rhopaluridae</taxon>
        <taxon>Intoshia</taxon>
    </lineage>
</organism>
<feature type="coiled-coil region" evidence="7">
    <location>
        <begin position="1110"/>
        <end position="1172"/>
    </location>
</feature>
<comment type="similarity">
    <text evidence="2">Belongs to the RRM Spen family.</text>
</comment>
<evidence type="ECO:0000256" key="3">
    <source>
        <dbReference type="ARBA" id="ARBA00022553"/>
    </source>
</evidence>
<evidence type="ECO:0000313" key="12">
    <source>
        <dbReference type="Proteomes" id="UP000078046"/>
    </source>
</evidence>
<comment type="subcellular location">
    <subcellularLocation>
        <location evidence="1">Nucleus</location>
    </subcellularLocation>
</comment>
<feature type="region of interest" description="Disordered" evidence="8">
    <location>
        <begin position="1034"/>
        <end position="1056"/>
    </location>
</feature>
<feature type="region of interest" description="Disordered" evidence="8">
    <location>
        <begin position="645"/>
        <end position="665"/>
    </location>
</feature>
<accession>A0A177AY44</accession>
<dbReference type="GO" id="GO:0003723">
    <property type="term" value="F:RNA binding"/>
    <property type="evidence" value="ECO:0007669"/>
    <property type="project" value="UniProtKB-UniRule"/>
</dbReference>
<feature type="compositionally biased region" description="Low complexity" evidence="8">
    <location>
        <begin position="290"/>
        <end position="299"/>
    </location>
</feature>
<evidence type="ECO:0000256" key="1">
    <source>
        <dbReference type="ARBA" id="ARBA00004123"/>
    </source>
</evidence>
<evidence type="ECO:0000256" key="8">
    <source>
        <dbReference type="SAM" id="MobiDB-lite"/>
    </source>
</evidence>
<feature type="region of interest" description="Disordered" evidence="8">
    <location>
        <begin position="1269"/>
        <end position="1294"/>
    </location>
</feature>
<evidence type="ECO:0008006" key="13">
    <source>
        <dbReference type="Google" id="ProtNLM"/>
    </source>
</evidence>
<dbReference type="InterPro" id="IPR012677">
    <property type="entry name" value="Nucleotide-bd_a/b_plait_sf"/>
</dbReference>
<dbReference type="InterPro" id="IPR000504">
    <property type="entry name" value="RRM_dom"/>
</dbReference>
<comment type="caution">
    <text evidence="11">The sequence shown here is derived from an EMBL/GenBank/DDBJ whole genome shotgun (WGS) entry which is preliminary data.</text>
</comment>
<evidence type="ECO:0000256" key="6">
    <source>
        <dbReference type="PROSITE-ProRule" id="PRU00176"/>
    </source>
</evidence>
<protein>
    <recommendedName>
        <fullName evidence="13">Msx2-interacting protein</fullName>
    </recommendedName>
</protein>
<keyword evidence="12" id="KW-1185">Reference proteome</keyword>
<feature type="compositionally biased region" description="Basic residues" evidence="8">
    <location>
        <begin position="305"/>
        <end position="314"/>
    </location>
</feature>
<feature type="region of interest" description="Disordered" evidence="8">
    <location>
        <begin position="709"/>
        <end position="740"/>
    </location>
</feature>
<dbReference type="GO" id="GO:0005634">
    <property type="term" value="C:nucleus"/>
    <property type="evidence" value="ECO:0007669"/>
    <property type="project" value="UniProtKB-SubCell"/>
</dbReference>
<keyword evidence="7" id="KW-0175">Coiled coil</keyword>